<dbReference type="GO" id="GO:0033281">
    <property type="term" value="C:TAT protein transport complex"/>
    <property type="evidence" value="ECO:0007669"/>
    <property type="project" value="UniProtKB-UniRule"/>
</dbReference>
<dbReference type="RefSeq" id="WP_015597579.1">
    <property type="nucleotide sequence ID" value="NC_021172.1"/>
</dbReference>
<comment type="similarity">
    <text evidence="9">Belongs to the TatB family.</text>
</comment>
<evidence type="ECO:0000256" key="8">
    <source>
        <dbReference type="ARBA" id="ARBA00023136"/>
    </source>
</evidence>
<dbReference type="KEGG" id="hdt:HYPDE_29343"/>
<evidence type="ECO:0000256" key="2">
    <source>
        <dbReference type="ARBA" id="ARBA00022448"/>
    </source>
</evidence>
<dbReference type="InterPro" id="IPR003369">
    <property type="entry name" value="TatA/B/E"/>
</dbReference>
<evidence type="ECO:0000256" key="7">
    <source>
        <dbReference type="ARBA" id="ARBA00023010"/>
    </source>
</evidence>
<evidence type="ECO:0000256" key="1">
    <source>
        <dbReference type="ARBA" id="ARBA00004167"/>
    </source>
</evidence>
<dbReference type="InterPro" id="IPR018448">
    <property type="entry name" value="TatB"/>
</dbReference>
<sequence>MFDISWSELLILGVVTLVFVGPKELPALMRTLGKYAGVVRRHANEFKSQFDAAMREAELESMREEVEKMQTSINSEVMRATTDIDDAHKLARIEPPSIVNTIASEKSSDRTKTLAPPMPAPPHGET</sequence>
<dbReference type="PRINTS" id="PR01506">
    <property type="entry name" value="TATBPROTEIN"/>
</dbReference>
<comment type="subcellular location">
    <subcellularLocation>
        <location evidence="9">Cell membrane</location>
        <topology evidence="9">Single-pass membrane protein</topology>
    </subcellularLocation>
    <subcellularLocation>
        <location evidence="1">Membrane</location>
        <topology evidence="1">Single-pass membrane protein</topology>
    </subcellularLocation>
</comment>
<dbReference type="NCBIfam" id="TIGR01410">
    <property type="entry name" value="tatB"/>
    <property type="match status" value="1"/>
</dbReference>
<keyword evidence="4 9" id="KW-0812">Transmembrane</keyword>
<dbReference type="OrthoDB" id="7206969at2"/>
<evidence type="ECO:0000256" key="5">
    <source>
        <dbReference type="ARBA" id="ARBA00022927"/>
    </source>
</evidence>
<evidence type="ECO:0000256" key="3">
    <source>
        <dbReference type="ARBA" id="ARBA00022475"/>
    </source>
</evidence>
<dbReference type="PANTHER" id="PTHR33162">
    <property type="entry name" value="SEC-INDEPENDENT PROTEIN TRANSLOCASE PROTEIN TATA, CHLOROPLASTIC"/>
    <property type="match status" value="1"/>
</dbReference>
<keyword evidence="7 9" id="KW-0811">Translocation</keyword>
<keyword evidence="8 9" id="KW-0472">Membrane</keyword>
<feature type="region of interest" description="Disordered" evidence="10">
    <location>
        <begin position="102"/>
        <end position="126"/>
    </location>
</feature>
<evidence type="ECO:0000313" key="12">
    <source>
        <dbReference type="Proteomes" id="UP000005952"/>
    </source>
</evidence>
<dbReference type="HAMAP" id="MF_00237">
    <property type="entry name" value="TatB"/>
    <property type="match status" value="1"/>
</dbReference>
<comment type="subunit">
    <text evidence="9">The Tat system comprises two distinct complexes: a TatABC complex, containing multiple copies of TatA, TatB and TatC subunits, and a separate TatA complex, containing only TatA subunits. Substrates initially bind to the TatABC complex, which probably triggers association of the separate TatA complex to form the active translocon.</text>
</comment>
<keyword evidence="6 9" id="KW-1133">Transmembrane helix</keyword>
<dbReference type="GO" id="GO:0008320">
    <property type="term" value="F:protein transmembrane transporter activity"/>
    <property type="evidence" value="ECO:0007669"/>
    <property type="project" value="UniProtKB-UniRule"/>
</dbReference>
<evidence type="ECO:0000256" key="6">
    <source>
        <dbReference type="ARBA" id="ARBA00022989"/>
    </source>
</evidence>
<accession>N0B247</accession>
<evidence type="ECO:0000256" key="9">
    <source>
        <dbReference type="HAMAP-Rule" id="MF_00237"/>
    </source>
</evidence>
<dbReference type="AlphaFoldDB" id="N0B247"/>
<dbReference type="GO" id="GO:0043953">
    <property type="term" value="P:protein transport by the Tat complex"/>
    <property type="evidence" value="ECO:0007669"/>
    <property type="project" value="UniProtKB-UniRule"/>
</dbReference>
<keyword evidence="3 9" id="KW-1003">Cell membrane</keyword>
<comment type="function">
    <text evidence="9">Part of the twin-arginine translocation (Tat) system that transports large folded proteins containing a characteristic twin-arginine motif in their signal peptide across membranes. Together with TatC, TatB is part of a receptor directly interacting with Tat signal peptides. TatB may form an oligomeric binding site that transiently accommodates folded Tat precursor proteins before their translocation.</text>
</comment>
<proteinExistence type="inferred from homology"/>
<dbReference type="HOGENOM" id="CLU_086034_1_3_5"/>
<evidence type="ECO:0000256" key="4">
    <source>
        <dbReference type="ARBA" id="ARBA00022692"/>
    </source>
</evidence>
<evidence type="ECO:0000313" key="11">
    <source>
        <dbReference type="EMBL" id="AGK57544.1"/>
    </source>
</evidence>
<evidence type="ECO:0000256" key="10">
    <source>
        <dbReference type="SAM" id="MobiDB-lite"/>
    </source>
</evidence>
<name>N0B247_9HYPH</name>
<dbReference type="Proteomes" id="UP000005952">
    <property type="component" value="Chromosome"/>
</dbReference>
<protein>
    <recommendedName>
        <fullName evidence="9">Sec-independent protein translocase protein TatB</fullName>
    </recommendedName>
</protein>
<reference evidence="11 12" key="1">
    <citation type="journal article" date="2013" name="Genome Announc.">
        <title>Genome sequences for three denitrifying bacterial strains isolated from a uranium- and nitrate-contaminated subsurface environment.</title>
        <authorList>
            <person name="Venkatramanan R."/>
            <person name="Prakash O."/>
            <person name="Woyke T."/>
            <person name="Chain P."/>
            <person name="Goodwin L.A."/>
            <person name="Watson D."/>
            <person name="Brooks S."/>
            <person name="Kostka J.E."/>
            <person name="Green S.J."/>
        </authorList>
    </citation>
    <scope>NUCLEOTIDE SEQUENCE [LARGE SCALE GENOMIC DNA]</scope>
    <source>
        <strain evidence="11 12">1NES1</strain>
    </source>
</reference>
<dbReference type="PANTHER" id="PTHR33162:SF1">
    <property type="entry name" value="SEC-INDEPENDENT PROTEIN TRANSLOCASE PROTEIN TATA, CHLOROPLASTIC"/>
    <property type="match status" value="1"/>
</dbReference>
<dbReference type="Gene3D" id="1.20.5.3310">
    <property type="match status" value="1"/>
</dbReference>
<dbReference type="EMBL" id="CP005587">
    <property type="protein sequence ID" value="AGK57544.1"/>
    <property type="molecule type" value="Genomic_DNA"/>
</dbReference>
<dbReference type="STRING" id="670307.HYPDE_29343"/>
<keyword evidence="5 9" id="KW-0653">Protein transport</keyword>
<keyword evidence="12" id="KW-1185">Reference proteome</keyword>
<feature type="compositionally biased region" description="Pro residues" evidence="10">
    <location>
        <begin position="116"/>
        <end position="126"/>
    </location>
</feature>
<keyword evidence="2 9" id="KW-0813">Transport</keyword>
<dbReference type="Pfam" id="PF02416">
    <property type="entry name" value="TatA_B_E"/>
    <property type="match status" value="1"/>
</dbReference>
<gene>
    <name evidence="9" type="primary">tatB</name>
    <name evidence="11" type="ORF">HYPDE_29343</name>
</gene>
<dbReference type="eggNOG" id="COG1826">
    <property type="taxonomic scope" value="Bacteria"/>
</dbReference>
<organism evidence="11 12">
    <name type="scientific">Hyphomicrobium denitrificans 1NES1</name>
    <dbReference type="NCBI Taxonomy" id="670307"/>
    <lineage>
        <taxon>Bacteria</taxon>
        <taxon>Pseudomonadati</taxon>
        <taxon>Pseudomonadota</taxon>
        <taxon>Alphaproteobacteria</taxon>
        <taxon>Hyphomicrobiales</taxon>
        <taxon>Hyphomicrobiaceae</taxon>
        <taxon>Hyphomicrobium</taxon>
    </lineage>
</organism>